<dbReference type="Proteomes" id="UP000239800">
    <property type="component" value="Unassembled WGS sequence"/>
</dbReference>
<evidence type="ECO:0000256" key="4">
    <source>
        <dbReference type="ARBA" id="ARBA00022272"/>
    </source>
</evidence>
<dbReference type="Gene3D" id="3.20.20.70">
    <property type="entry name" value="Aldolase class I"/>
    <property type="match status" value="1"/>
</dbReference>
<dbReference type="InterPro" id="IPR011060">
    <property type="entry name" value="RibuloseP-bd_barrel"/>
</dbReference>
<dbReference type="AlphaFoldDB" id="A0A2S7KQK4"/>
<keyword evidence="8 9" id="KW-0413">Isomerase</keyword>
<evidence type="ECO:0000256" key="9">
    <source>
        <dbReference type="HAMAP-Rule" id="MF_00135"/>
    </source>
</evidence>
<comment type="catalytic activity">
    <reaction evidence="1 9">
        <text>N-(5-phospho-beta-D-ribosyl)anthranilate = 1-(2-carboxyphenylamino)-1-deoxy-D-ribulose 5-phosphate</text>
        <dbReference type="Rhea" id="RHEA:21540"/>
        <dbReference type="ChEBI" id="CHEBI:18277"/>
        <dbReference type="ChEBI" id="CHEBI:58613"/>
        <dbReference type="EC" id="5.3.1.24"/>
    </reaction>
</comment>
<keyword evidence="12" id="KW-1185">Reference proteome</keyword>
<feature type="domain" description="N-(5'phosphoribosyl) anthranilate isomerase (PRAI)" evidence="10">
    <location>
        <begin position="8"/>
        <end position="197"/>
    </location>
</feature>
<dbReference type="PANTHER" id="PTHR42894:SF1">
    <property type="entry name" value="N-(5'-PHOSPHORIBOSYL)ANTHRANILATE ISOMERASE"/>
    <property type="match status" value="1"/>
</dbReference>
<dbReference type="InterPro" id="IPR013785">
    <property type="entry name" value="Aldolase_TIM"/>
</dbReference>
<protein>
    <recommendedName>
        <fullName evidence="4 9">N-(5'-phosphoribosyl)anthranilate isomerase</fullName>
        <shortName evidence="9">PRAI</shortName>
        <ecNumber evidence="3 9">5.3.1.24</ecNumber>
    </recommendedName>
</protein>
<evidence type="ECO:0000313" key="11">
    <source>
        <dbReference type="EMBL" id="PQB04868.1"/>
    </source>
</evidence>
<evidence type="ECO:0000256" key="3">
    <source>
        <dbReference type="ARBA" id="ARBA00012572"/>
    </source>
</evidence>
<dbReference type="InterPro" id="IPR044643">
    <property type="entry name" value="TrpF_fam"/>
</dbReference>
<accession>A0A2S7KQK4</accession>
<keyword evidence="5 9" id="KW-0028">Amino-acid biosynthesis</keyword>
<dbReference type="InterPro" id="IPR001240">
    <property type="entry name" value="PRAI_dom"/>
</dbReference>
<dbReference type="SUPFAM" id="SSF51366">
    <property type="entry name" value="Ribulose-phoshate binding barrel"/>
    <property type="match status" value="1"/>
</dbReference>
<dbReference type="GO" id="GO:0000162">
    <property type="term" value="P:L-tryptophan biosynthetic process"/>
    <property type="evidence" value="ECO:0007669"/>
    <property type="project" value="UniProtKB-UniRule"/>
</dbReference>
<name>A0A2S7KQK4_9FLAO</name>
<dbReference type="RefSeq" id="WP_342750414.1">
    <property type="nucleotide sequence ID" value="NZ_MQUB01000001.1"/>
</dbReference>
<dbReference type="PANTHER" id="PTHR42894">
    <property type="entry name" value="N-(5'-PHOSPHORIBOSYL)ANTHRANILATE ISOMERASE"/>
    <property type="match status" value="1"/>
</dbReference>
<sequence>MKLRLKICGVKEQAEELAGLGPDYLGFIFYDQSPRYFKSEIPNTTKEVRRVGVFVNETPETVLKIQKKHQLDILQLHGDESPEVCELLGREAEIWKVFGLNQEFDFSQLTPYLPVVDMFLFDTKSKARGGTGKTFDWSVLKGYDHPKPFMLSGGIGPEHVQEINHMESEFPMLYGIDINSRFESEPGLKDIERIKRFKDELSR</sequence>
<evidence type="ECO:0000256" key="7">
    <source>
        <dbReference type="ARBA" id="ARBA00023141"/>
    </source>
</evidence>
<evidence type="ECO:0000259" key="10">
    <source>
        <dbReference type="Pfam" id="PF00697"/>
    </source>
</evidence>
<evidence type="ECO:0000256" key="1">
    <source>
        <dbReference type="ARBA" id="ARBA00001164"/>
    </source>
</evidence>
<dbReference type="UniPathway" id="UPA00035">
    <property type="reaction ID" value="UER00042"/>
</dbReference>
<comment type="similarity">
    <text evidence="9">Belongs to the TrpF family.</text>
</comment>
<reference evidence="11 12" key="1">
    <citation type="submission" date="2016-11" db="EMBL/GenBank/DDBJ databases">
        <title>Trade-off between light-utilization and light-protection in marine flavobacteria.</title>
        <authorList>
            <person name="Kumagai Y."/>
        </authorList>
    </citation>
    <scope>NUCLEOTIDE SEQUENCE [LARGE SCALE GENOMIC DNA]</scope>
    <source>
        <strain evidence="11 12">NBRC 107741</strain>
    </source>
</reference>
<dbReference type="CDD" id="cd00405">
    <property type="entry name" value="PRAI"/>
    <property type="match status" value="1"/>
</dbReference>
<dbReference type="Pfam" id="PF00697">
    <property type="entry name" value="PRAI"/>
    <property type="match status" value="1"/>
</dbReference>
<dbReference type="HAMAP" id="MF_00135">
    <property type="entry name" value="PRAI"/>
    <property type="match status" value="1"/>
</dbReference>
<dbReference type="EMBL" id="MQUB01000001">
    <property type="protein sequence ID" value="PQB04868.1"/>
    <property type="molecule type" value="Genomic_DNA"/>
</dbReference>
<comment type="caution">
    <text evidence="11">The sequence shown here is derived from an EMBL/GenBank/DDBJ whole genome shotgun (WGS) entry which is preliminary data.</text>
</comment>
<evidence type="ECO:0000256" key="2">
    <source>
        <dbReference type="ARBA" id="ARBA00004664"/>
    </source>
</evidence>
<dbReference type="EC" id="5.3.1.24" evidence="3 9"/>
<gene>
    <name evidence="9" type="primary">trpF</name>
    <name evidence="11" type="ORF">BST85_08175</name>
</gene>
<proteinExistence type="inferred from homology"/>
<organism evidence="11 12">
    <name type="scientific">Aureitalea marina</name>
    <dbReference type="NCBI Taxonomy" id="930804"/>
    <lineage>
        <taxon>Bacteria</taxon>
        <taxon>Pseudomonadati</taxon>
        <taxon>Bacteroidota</taxon>
        <taxon>Flavobacteriia</taxon>
        <taxon>Flavobacteriales</taxon>
        <taxon>Flavobacteriaceae</taxon>
        <taxon>Aureitalea</taxon>
    </lineage>
</organism>
<keyword evidence="7 9" id="KW-0057">Aromatic amino acid biosynthesis</keyword>
<evidence type="ECO:0000256" key="8">
    <source>
        <dbReference type="ARBA" id="ARBA00023235"/>
    </source>
</evidence>
<evidence type="ECO:0000313" key="12">
    <source>
        <dbReference type="Proteomes" id="UP000239800"/>
    </source>
</evidence>
<dbReference type="GO" id="GO:0004640">
    <property type="term" value="F:phosphoribosylanthranilate isomerase activity"/>
    <property type="evidence" value="ECO:0007669"/>
    <property type="project" value="UniProtKB-UniRule"/>
</dbReference>
<comment type="pathway">
    <text evidence="2 9">Amino-acid biosynthesis; L-tryptophan biosynthesis; L-tryptophan from chorismate: step 3/5.</text>
</comment>
<evidence type="ECO:0000256" key="6">
    <source>
        <dbReference type="ARBA" id="ARBA00022822"/>
    </source>
</evidence>
<keyword evidence="6 9" id="KW-0822">Tryptophan biosynthesis</keyword>
<evidence type="ECO:0000256" key="5">
    <source>
        <dbReference type="ARBA" id="ARBA00022605"/>
    </source>
</evidence>